<protein>
    <submittedName>
        <fullName evidence="1">Uncharacterized protein</fullName>
    </submittedName>
</protein>
<accession>A0A4P2VKZ8</accession>
<sequence>MDEVKINTDEQKHIRTLSHYLEKIHTATGYQNKEVAELLGMDKSYYNKIRLKKFSPLTNSIATLRKFASLNNQSLIHFLAEIEEISLDSKEKEWMIIAEKAFTDVGPILRRALLVNRIKPIIDKDDEQIDVLIKNFLLLCLIIDISKKEKWFKIVFELILKIYQNIDDEKDNDIRILIERIRKYKEDLKV</sequence>
<proteinExistence type="predicted"/>
<dbReference type="Proteomes" id="UP000291236">
    <property type="component" value="Chromosome"/>
</dbReference>
<keyword evidence="2" id="KW-1185">Reference proteome</keyword>
<dbReference type="OrthoDB" id="9831016at2"/>
<evidence type="ECO:0000313" key="1">
    <source>
        <dbReference type="EMBL" id="BBH52400.1"/>
    </source>
</evidence>
<dbReference type="EMBL" id="AP019368">
    <property type="protein sequence ID" value="BBH52400.1"/>
    <property type="molecule type" value="Genomic_DNA"/>
</dbReference>
<dbReference type="AlphaFoldDB" id="A0A4P2VKZ8"/>
<dbReference type="RefSeq" id="WP_130606870.1">
    <property type="nucleotide sequence ID" value="NZ_AP019368.1"/>
</dbReference>
<gene>
    <name evidence="1" type="ORF">JCM31447_08410</name>
</gene>
<dbReference type="KEGG" id="sbf:JCM31447_08410"/>
<name>A0A4P2VKZ8_FLUSA</name>
<organism evidence="1 2">
    <name type="scientific">Fluviispira sanaruensis</name>
    <dbReference type="NCBI Taxonomy" id="2493639"/>
    <lineage>
        <taxon>Bacteria</taxon>
        <taxon>Pseudomonadati</taxon>
        <taxon>Bdellovibrionota</taxon>
        <taxon>Oligoflexia</taxon>
        <taxon>Silvanigrellales</taxon>
        <taxon>Silvanigrellaceae</taxon>
        <taxon>Fluviispira</taxon>
    </lineage>
</organism>
<reference evidence="1 2" key="1">
    <citation type="submission" date="2018-12" db="EMBL/GenBank/DDBJ databases">
        <title>Rubrispira sanarue gen. nov., sp., nov., a member of the order Silvanigrellales, isolated from a brackish lake in Hamamatsu Japan.</title>
        <authorList>
            <person name="Maejima Y."/>
            <person name="Iino T."/>
            <person name="Muraguchi Y."/>
            <person name="Fukuda K."/>
            <person name="Nojiri H."/>
            <person name="Ohkuma M."/>
            <person name="Moriuchi R."/>
            <person name="Dohra H."/>
            <person name="Kimbara K."/>
            <person name="Shintani M."/>
        </authorList>
    </citation>
    <scope>NUCLEOTIDE SEQUENCE [LARGE SCALE GENOMIC DNA]</scope>
    <source>
        <strain evidence="1 2">RF1110005</strain>
    </source>
</reference>
<evidence type="ECO:0000313" key="2">
    <source>
        <dbReference type="Proteomes" id="UP000291236"/>
    </source>
</evidence>